<protein>
    <submittedName>
        <fullName evidence="2">Uncharacterized protein</fullName>
    </submittedName>
</protein>
<gene>
    <name evidence="2" type="ORF">RUM44_010847</name>
</gene>
<proteinExistence type="predicted"/>
<comment type="caution">
    <text evidence="2">The sequence shown here is derived from an EMBL/GenBank/DDBJ whole genome shotgun (WGS) entry which is preliminary data.</text>
</comment>
<sequence>MKGFHPKKVQQQNSSEEKKKSQVDRKPEKVASGRCNLKNGGNYNTKINEKLTSVFSITTGDCCGRGWSDYTKLDGLTFSCSTERTNHTWTNIPGRGHVKSRGQIKIREEVERERRDCDRS</sequence>
<reference evidence="2 3" key="1">
    <citation type="submission" date="2023-09" db="EMBL/GenBank/DDBJ databases">
        <title>Genomes of two closely related lineages of the louse Polyplax serrata with different host specificities.</title>
        <authorList>
            <person name="Martinu J."/>
            <person name="Tarabai H."/>
            <person name="Stefka J."/>
            <person name="Hypsa V."/>
        </authorList>
    </citation>
    <scope>NUCLEOTIDE SEQUENCE [LARGE SCALE GENOMIC DNA]</scope>
    <source>
        <strain evidence="2">98ZLc_SE</strain>
    </source>
</reference>
<evidence type="ECO:0000256" key="1">
    <source>
        <dbReference type="SAM" id="MobiDB-lite"/>
    </source>
</evidence>
<organism evidence="2 3">
    <name type="scientific">Polyplax serrata</name>
    <name type="common">Common mouse louse</name>
    <dbReference type="NCBI Taxonomy" id="468196"/>
    <lineage>
        <taxon>Eukaryota</taxon>
        <taxon>Metazoa</taxon>
        <taxon>Ecdysozoa</taxon>
        <taxon>Arthropoda</taxon>
        <taxon>Hexapoda</taxon>
        <taxon>Insecta</taxon>
        <taxon>Pterygota</taxon>
        <taxon>Neoptera</taxon>
        <taxon>Paraneoptera</taxon>
        <taxon>Psocodea</taxon>
        <taxon>Troctomorpha</taxon>
        <taxon>Phthiraptera</taxon>
        <taxon>Anoplura</taxon>
        <taxon>Polyplacidae</taxon>
        <taxon>Polyplax</taxon>
    </lineage>
</organism>
<evidence type="ECO:0000313" key="3">
    <source>
        <dbReference type="Proteomes" id="UP001359485"/>
    </source>
</evidence>
<accession>A0ABR1ANC7</accession>
<feature type="region of interest" description="Disordered" evidence="1">
    <location>
        <begin position="1"/>
        <end position="42"/>
    </location>
</feature>
<keyword evidence="3" id="KW-1185">Reference proteome</keyword>
<dbReference type="Proteomes" id="UP001359485">
    <property type="component" value="Unassembled WGS sequence"/>
</dbReference>
<name>A0ABR1ANC7_POLSC</name>
<dbReference type="EMBL" id="JAWJWF010000046">
    <property type="protein sequence ID" value="KAK6623990.1"/>
    <property type="molecule type" value="Genomic_DNA"/>
</dbReference>
<evidence type="ECO:0000313" key="2">
    <source>
        <dbReference type="EMBL" id="KAK6623990.1"/>
    </source>
</evidence>
<feature type="compositionally biased region" description="Basic and acidic residues" evidence="1">
    <location>
        <begin position="15"/>
        <end position="31"/>
    </location>
</feature>